<dbReference type="EMBL" id="BK016244">
    <property type="protein sequence ID" value="DAG04530.1"/>
    <property type="molecule type" value="Genomic_DNA"/>
</dbReference>
<organism evidence="1">
    <name type="scientific">Siphoviridae sp. ctDXu9</name>
    <dbReference type="NCBI Taxonomy" id="2825387"/>
    <lineage>
        <taxon>Viruses</taxon>
        <taxon>Duplodnaviria</taxon>
        <taxon>Heunggongvirae</taxon>
        <taxon>Uroviricota</taxon>
        <taxon>Caudoviricetes</taxon>
    </lineage>
</organism>
<dbReference type="InterPro" id="IPR025462">
    <property type="entry name" value="DUF4313"/>
</dbReference>
<accession>A0A8S5VCN1</accession>
<dbReference type="Pfam" id="PF14190">
    <property type="entry name" value="DUF4313"/>
    <property type="match status" value="1"/>
</dbReference>
<proteinExistence type="predicted"/>
<name>A0A8S5VCN1_9CAUD</name>
<evidence type="ECO:0000313" key="1">
    <source>
        <dbReference type="EMBL" id="DAG04530.1"/>
    </source>
</evidence>
<reference evidence="1" key="1">
    <citation type="journal article" date="2021" name="Proc. Natl. Acad. Sci. U.S.A.">
        <title>A Catalog of Tens of Thousands of Viruses from Human Metagenomes Reveals Hidden Associations with Chronic Diseases.</title>
        <authorList>
            <person name="Tisza M.J."/>
            <person name="Buck C.B."/>
        </authorList>
    </citation>
    <scope>NUCLEOTIDE SEQUENCE</scope>
    <source>
        <strain evidence="1">CtDXu9</strain>
    </source>
</reference>
<evidence type="ECO:0008006" key="2">
    <source>
        <dbReference type="Google" id="ProtNLM"/>
    </source>
</evidence>
<protein>
    <recommendedName>
        <fullName evidence="2">DUF4313 domain-containing protein</fullName>
    </recommendedName>
</protein>
<sequence length="110" mass="12712">MGFLNVKTNYSVYKNCMLRLGRYMSDGSLAVEIYNRQDGEIARLTTCLCDPTLPEDMAYVDTNNCPWAVAFLEENGLAEKTGRTKRSEYCVYPAMRFNREKIAQFEKEEN</sequence>